<keyword evidence="3" id="KW-1185">Reference proteome</keyword>
<dbReference type="Proteomes" id="UP001642409">
    <property type="component" value="Unassembled WGS sequence"/>
</dbReference>
<evidence type="ECO:0000313" key="1">
    <source>
        <dbReference type="EMBL" id="CAI9927208.1"/>
    </source>
</evidence>
<evidence type="ECO:0000313" key="3">
    <source>
        <dbReference type="Proteomes" id="UP001642409"/>
    </source>
</evidence>
<organism evidence="1">
    <name type="scientific">Hexamita inflata</name>
    <dbReference type="NCBI Taxonomy" id="28002"/>
    <lineage>
        <taxon>Eukaryota</taxon>
        <taxon>Metamonada</taxon>
        <taxon>Diplomonadida</taxon>
        <taxon>Hexamitidae</taxon>
        <taxon>Hexamitinae</taxon>
        <taxon>Hexamita</taxon>
    </lineage>
</organism>
<reference evidence="2 3" key="2">
    <citation type="submission" date="2024-07" db="EMBL/GenBank/DDBJ databases">
        <authorList>
            <person name="Akdeniz Z."/>
        </authorList>
    </citation>
    <scope>NUCLEOTIDE SEQUENCE [LARGE SCALE GENOMIC DNA]</scope>
</reference>
<comment type="caution">
    <text evidence="1">The sequence shown here is derived from an EMBL/GenBank/DDBJ whole genome shotgun (WGS) entry which is preliminary data.</text>
</comment>
<dbReference type="AlphaFoldDB" id="A0AA86U104"/>
<evidence type="ECO:0000313" key="2">
    <source>
        <dbReference type="EMBL" id="CAL5972158.1"/>
    </source>
</evidence>
<reference evidence="1" key="1">
    <citation type="submission" date="2023-06" db="EMBL/GenBank/DDBJ databases">
        <authorList>
            <person name="Kurt Z."/>
        </authorList>
    </citation>
    <scope>NUCLEOTIDE SEQUENCE</scope>
</reference>
<protein>
    <submittedName>
        <fullName evidence="2">Hypothetical_protein</fullName>
    </submittedName>
</protein>
<name>A0AA86U104_9EUKA</name>
<dbReference type="EMBL" id="CAXDID020000003">
    <property type="protein sequence ID" value="CAL5972158.1"/>
    <property type="molecule type" value="Genomic_DNA"/>
</dbReference>
<dbReference type="Gene3D" id="1.10.10.60">
    <property type="entry name" value="Homeodomain-like"/>
    <property type="match status" value="1"/>
</dbReference>
<proteinExistence type="predicted"/>
<gene>
    <name evidence="1" type="ORF">HINF_LOCUS14853</name>
    <name evidence="2" type="ORF">HINF_LOCUS1765</name>
</gene>
<dbReference type="EMBL" id="CATOUU010000380">
    <property type="protein sequence ID" value="CAI9927208.1"/>
    <property type="molecule type" value="Genomic_DNA"/>
</dbReference>
<sequence>MELYNHFSRDTQEKLSQLDYLEFLVLLTLHMNQLQSLLKLQLQKQLQTEPELITYNVMMLSDKAYKICFVNASLELNMSVNTLQKTFQEVAMQELVSQEPLSLNQKIIQLDYYRQNHRISKRFTDFQILFEKSIQKVLLRYGIDECESSQEVCRQVNMFLQFTNKRSFWNQVQQLIPEKSDKQLREYYQKSFQRLMHESLTDEDDKQLLKQLFINGTDKRAAVLADEFMQVCKHKNYFKRNIVMYIVNLKRK</sequence>
<accession>A0AA86U104</accession>